<evidence type="ECO:0000313" key="3">
    <source>
        <dbReference type="Proteomes" id="UP000023435"/>
    </source>
</evidence>
<gene>
    <name evidence="2" type="ORF">AZ78_3141</name>
</gene>
<dbReference type="InterPro" id="IPR050491">
    <property type="entry name" value="AmpC-like"/>
</dbReference>
<dbReference type="PANTHER" id="PTHR46825">
    <property type="entry name" value="D-ALANYL-D-ALANINE-CARBOXYPEPTIDASE/ENDOPEPTIDASE AMPH"/>
    <property type="match status" value="1"/>
</dbReference>
<dbReference type="InterPro" id="IPR001466">
    <property type="entry name" value="Beta-lactam-related"/>
</dbReference>
<dbReference type="Proteomes" id="UP000023435">
    <property type="component" value="Unassembled WGS sequence"/>
</dbReference>
<dbReference type="InterPro" id="IPR012338">
    <property type="entry name" value="Beta-lactam/transpept-like"/>
</dbReference>
<reference evidence="2 3" key="1">
    <citation type="journal article" date="2014" name="Genome Announc.">
        <title>Draft Genome Sequence of Lysobacter capsici AZ78, a Bacterium Antagonistic to Plant-Pathogenic Oomycetes.</title>
        <authorList>
            <person name="Puopolo G."/>
            <person name="Sonego P."/>
            <person name="Engelen K."/>
            <person name="Pertot I."/>
        </authorList>
    </citation>
    <scope>NUCLEOTIDE SEQUENCE [LARGE SCALE GENOMIC DNA]</scope>
    <source>
        <strain evidence="2 3">AZ78</strain>
    </source>
</reference>
<dbReference type="SUPFAM" id="SSF56601">
    <property type="entry name" value="beta-lactamase/transpeptidase-like"/>
    <property type="match status" value="1"/>
</dbReference>
<dbReference type="Pfam" id="PF00144">
    <property type="entry name" value="Beta-lactamase"/>
    <property type="match status" value="1"/>
</dbReference>
<dbReference type="PANTHER" id="PTHR46825:SF9">
    <property type="entry name" value="BETA-LACTAMASE-RELATED DOMAIN-CONTAINING PROTEIN"/>
    <property type="match status" value="1"/>
</dbReference>
<dbReference type="RefSeq" id="WP_036115636.1">
    <property type="nucleotide sequence ID" value="NZ_JAJA02000001.1"/>
</dbReference>
<proteinExistence type="predicted"/>
<dbReference type="EMBL" id="JAJA02000001">
    <property type="protein sequence ID" value="KWS05589.1"/>
    <property type="molecule type" value="Genomic_DNA"/>
</dbReference>
<dbReference type="Gene3D" id="3.40.710.10">
    <property type="entry name" value="DD-peptidase/beta-lactamase superfamily"/>
    <property type="match status" value="1"/>
</dbReference>
<organism evidence="2 3">
    <name type="scientific">Lysobacter capsici AZ78</name>
    <dbReference type="NCBI Taxonomy" id="1444315"/>
    <lineage>
        <taxon>Bacteria</taxon>
        <taxon>Pseudomonadati</taxon>
        <taxon>Pseudomonadota</taxon>
        <taxon>Gammaproteobacteria</taxon>
        <taxon>Lysobacterales</taxon>
        <taxon>Lysobacteraceae</taxon>
        <taxon>Lysobacter</taxon>
    </lineage>
</organism>
<feature type="domain" description="Beta-lactamase-related" evidence="1">
    <location>
        <begin position="27"/>
        <end position="344"/>
    </location>
</feature>
<sequence>MLLSWPWLGAAAASPDQAYARANAQARQLIQKTMQDRRIPGLQIAVVKDGKVVLSESYGLANVENRLPATRTTLFPINSATKSFTGVAMMQLAEAGLVHLDAPVSRYLDDLPEAWRAVRVRQLLAHTSGLPDILDEQGLLGGGTESNAWGLVKKLPMQAAIGERFEYNQVNYALLARIIARQTKMPYERYLAQRQFAVVGMPSTRFGDSYDLVAGAATIYSHFPRKTDNLGSAERLSHWFYDMPPSLWAGGGILTTADEIARWMVALSDGRLIDDASLRGMWTPEKLNDGSDGSWSAGWPVLGTPANPQRAGIGGARAAFIVYPNEKLAVIVLTNLVGANPERFIPQIAALYQPAQRAAAP</sequence>
<keyword evidence="3" id="KW-1185">Reference proteome</keyword>
<accession>A0A108UAJ6</accession>
<comment type="caution">
    <text evidence="2">The sequence shown here is derived from an EMBL/GenBank/DDBJ whole genome shotgun (WGS) entry which is preliminary data.</text>
</comment>
<dbReference type="AlphaFoldDB" id="A0A108UAJ6"/>
<protein>
    <submittedName>
        <fullName evidence="2">Beta-lactamase</fullName>
    </submittedName>
</protein>
<evidence type="ECO:0000259" key="1">
    <source>
        <dbReference type="Pfam" id="PF00144"/>
    </source>
</evidence>
<name>A0A108UAJ6_9GAMM</name>
<evidence type="ECO:0000313" key="2">
    <source>
        <dbReference type="EMBL" id="KWS05589.1"/>
    </source>
</evidence>